<sequence length="754" mass="83372">MPAYVQGTGSPLPASHPATSFQPEQPRGDEYAPPPGPPPGWTSASQPSASHTQQPSPPDSDLPEVVTGTQSPRSPPEIIPAGPPLSSLPEAVAARSYSSSLPEVVPPVQPSSSLPEVVPPPQPPRILPQVVPPALPPRQSQQRYSAVFTQPSPPADAPRARPVSMQIPRKPTAQPPSPVSPPTVPPANKAVTSCIDFLASFPTTWYWHPDAPAFFICSRCYLDHLQWNPAGSSLQSAYFTDGIPRICLCSLPRMKTRLLPQAVAAGSLHPALEYMRFRPNIQPCKGIDGIKGGQGHRWYKAEGDSIPSFFACQACFEDYVFPTYFARKFEQVPEGRQGPNDIWACDIASRYVLKHLEHKSKTNNWPGFVTEAKARLSISRCPGPNPVPTFGLSWFMPKEIRGLAACPACFCDQVLWTDEDAKWREVTEWKADRRQRATCCFAQLNLKLCIERAHDLEDYSRFWAAAKRLSHVPVCSPQGIKNGQWYTLRSDPADFRMCKACHITIAESLQLSQHFVPKIGLPKTEPLLCSFNPAHGRMPQFLSKLIEAYMKADPSPLSSFASVWAKIPLCPRDQDKTGMHWYGWPGCTICQECHLNFTSKYPNLCQTMDYQDTLIPQATLCEMYSPRMRDLFTQVAAAGPSGLPALFQAVAQRRIVYTQTVPQIRNIIAHQKSLLGQQEMLNTQSTFHMVKGHMDQISYGTPYTYSAAGVGSGFANMDLLKSAQLRQETSGMVAGAQNATLEVATLEKQWRAVE</sequence>
<comment type="caution">
    <text evidence="2">The sequence shown here is derived from an EMBL/GenBank/DDBJ whole genome shotgun (WGS) entry which is preliminary data.</text>
</comment>
<dbReference type="Proteomes" id="UP000696573">
    <property type="component" value="Unassembled WGS sequence"/>
</dbReference>
<evidence type="ECO:0000313" key="3">
    <source>
        <dbReference type="Proteomes" id="UP000696573"/>
    </source>
</evidence>
<accession>A0A9N9VPS1</accession>
<feature type="compositionally biased region" description="Polar residues" evidence="1">
    <location>
        <begin position="42"/>
        <end position="54"/>
    </location>
</feature>
<dbReference type="OrthoDB" id="5324692at2759"/>
<feature type="compositionally biased region" description="Polar residues" evidence="1">
    <location>
        <begin position="138"/>
        <end position="150"/>
    </location>
</feature>
<gene>
    <name evidence="2" type="ORF">CRHIZ90672A_00001571</name>
</gene>
<proteinExistence type="predicted"/>
<feature type="region of interest" description="Disordered" evidence="1">
    <location>
        <begin position="1"/>
        <end position="162"/>
    </location>
</feature>
<name>A0A9N9VPS1_9HYPO</name>
<protein>
    <recommendedName>
        <fullName evidence="4">Integral membrane protein</fullName>
    </recommendedName>
</protein>
<evidence type="ECO:0000313" key="2">
    <source>
        <dbReference type="EMBL" id="CAH0027605.1"/>
    </source>
</evidence>
<dbReference type="AlphaFoldDB" id="A0A9N9VPS1"/>
<organism evidence="2 3">
    <name type="scientific">Clonostachys rhizophaga</name>
    <dbReference type="NCBI Taxonomy" id="160324"/>
    <lineage>
        <taxon>Eukaryota</taxon>
        <taxon>Fungi</taxon>
        <taxon>Dikarya</taxon>
        <taxon>Ascomycota</taxon>
        <taxon>Pezizomycotina</taxon>
        <taxon>Sordariomycetes</taxon>
        <taxon>Hypocreomycetidae</taxon>
        <taxon>Hypocreales</taxon>
        <taxon>Bionectriaceae</taxon>
        <taxon>Clonostachys</taxon>
    </lineage>
</organism>
<feature type="compositionally biased region" description="Pro residues" evidence="1">
    <location>
        <begin position="117"/>
        <end position="136"/>
    </location>
</feature>
<dbReference type="EMBL" id="CABFNQ020000730">
    <property type="protein sequence ID" value="CAH0027605.1"/>
    <property type="molecule type" value="Genomic_DNA"/>
</dbReference>
<keyword evidence="3" id="KW-1185">Reference proteome</keyword>
<evidence type="ECO:0008006" key="4">
    <source>
        <dbReference type="Google" id="ProtNLM"/>
    </source>
</evidence>
<feature type="compositionally biased region" description="Pro residues" evidence="1">
    <location>
        <begin position="73"/>
        <end position="83"/>
    </location>
</feature>
<reference evidence="2" key="1">
    <citation type="submission" date="2021-10" db="EMBL/GenBank/DDBJ databases">
        <authorList>
            <person name="Piombo E."/>
        </authorList>
    </citation>
    <scope>NUCLEOTIDE SEQUENCE</scope>
</reference>
<evidence type="ECO:0000256" key="1">
    <source>
        <dbReference type="SAM" id="MobiDB-lite"/>
    </source>
</evidence>